<dbReference type="Proteomes" id="UP001375240">
    <property type="component" value="Unassembled WGS sequence"/>
</dbReference>
<sequence length="120" mass="14168">MATRLFARPMLHWRATVRPPVPTFKSFARFSSTGPGPTTDKKPSPHVSYYRVYGRAFARVLLMSLLVYQGLYYGWIYLEHLEVKTTKEEGIRQLEEKIHELQRRATRLEDRKEQKQQSGR</sequence>
<evidence type="ECO:0000313" key="3">
    <source>
        <dbReference type="EMBL" id="KAK6334058.1"/>
    </source>
</evidence>
<feature type="coiled-coil region" evidence="1">
    <location>
        <begin position="84"/>
        <end position="118"/>
    </location>
</feature>
<evidence type="ECO:0000256" key="2">
    <source>
        <dbReference type="SAM" id="Phobius"/>
    </source>
</evidence>
<reference evidence="3 4" key="1">
    <citation type="submission" date="2019-10" db="EMBL/GenBank/DDBJ databases">
        <authorList>
            <person name="Palmer J.M."/>
        </authorList>
    </citation>
    <scope>NUCLEOTIDE SEQUENCE [LARGE SCALE GENOMIC DNA]</scope>
    <source>
        <strain evidence="3 4">TWF696</strain>
    </source>
</reference>
<gene>
    <name evidence="3" type="ORF">TWF696_002560</name>
</gene>
<feature type="transmembrane region" description="Helical" evidence="2">
    <location>
        <begin position="56"/>
        <end position="78"/>
    </location>
</feature>
<keyword evidence="2" id="KW-0472">Membrane</keyword>
<dbReference type="EMBL" id="JAVHNQ010000013">
    <property type="protein sequence ID" value="KAK6334058.1"/>
    <property type="molecule type" value="Genomic_DNA"/>
</dbReference>
<name>A0AAV9U2C7_9PEZI</name>
<keyword evidence="4" id="KW-1185">Reference proteome</keyword>
<comment type="caution">
    <text evidence="3">The sequence shown here is derived from an EMBL/GenBank/DDBJ whole genome shotgun (WGS) entry which is preliminary data.</text>
</comment>
<dbReference type="AlphaFoldDB" id="A0AAV9U2C7"/>
<accession>A0AAV9U2C7</accession>
<protein>
    <submittedName>
        <fullName evidence="3">Uncharacterized protein</fullName>
    </submittedName>
</protein>
<proteinExistence type="predicted"/>
<keyword evidence="1" id="KW-0175">Coiled coil</keyword>
<evidence type="ECO:0000313" key="4">
    <source>
        <dbReference type="Proteomes" id="UP001375240"/>
    </source>
</evidence>
<keyword evidence="2" id="KW-0812">Transmembrane</keyword>
<evidence type="ECO:0000256" key="1">
    <source>
        <dbReference type="SAM" id="Coils"/>
    </source>
</evidence>
<keyword evidence="2" id="KW-1133">Transmembrane helix</keyword>
<organism evidence="3 4">
    <name type="scientific">Orbilia brochopaga</name>
    <dbReference type="NCBI Taxonomy" id="3140254"/>
    <lineage>
        <taxon>Eukaryota</taxon>
        <taxon>Fungi</taxon>
        <taxon>Dikarya</taxon>
        <taxon>Ascomycota</taxon>
        <taxon>Pezizomycotina</taxon>
        <taxon>Orbiliomycetes</taxon>
        <taxon>Orbiliales</taxon>
        <taxon>Orbiliaceae</taxon>
        <taxon>Orbilia</taxon>
    </lineage>
</organism>